<proteinExistence type="predicted"/>
<reference evidence="1" key="1">
    <citation type="submission" date="2018-02" db="EMBL/GenBank/DDBJ databases">
        <title>Rhizophora mucronata_Transcriptome.</title>
        <authorList>
            <person name="Meera S.P."/>
            <person name="Sreeshan A."/>
            <person name="Augustine A."/>
        </authorList>
    </citation>
    <scope>NUCLEOTIDE SEQUENCE</scope>
    <source>
        <tissue evidence="1">Leaf</tissue>
    </source>
</reference>
<accession>A0A2P2IVL8</accession>
<organism evidence="1">
    <name type="scientific">Rhizophora mucronata</name>
    <name type="common">Asiatic mangrove</name>
    <dbReference type="NCBI Taxonomy" id="61149"/>
    <lineage>
        <taxon>Eukaryota</taxon>
        <taxon>Viridiplantae</taxon>
        <taxon>Streptophyta</taxon>
        <taxon>Embryophyta</taxon>
        <taxon>Tracheophyta</taxon>
        <taxon>Spermatophyta</taxon>
        <taxon>Magnoliopsida</taxon>
        <taxon>eudicotyledons</taxon>
        <taxon>Gunneridae</taxon>
        <taxon>Pentapetalae</taxon>
        <taxon>rosids</taxon>
        <taxon>fabids</taxon>
        <taxon>Malpighiales</taxon>
        <taxon>Rhizophoraceae</taxon>
        <taxon>Rhizophora</taxon>
    </lineage>
</organism>
<evidence type="ECO:0000313" key="1">
    <source>
        <dbReference type="EMBL" id="MBW85275.1"/>
    </source>
</evidence>
<name>A0A2P2IVL8_RHIMU</name>
<dbReference type="EMBL" id="GGEC01004792">
    <property type="protein sequence ID" value="MBW85275.1"/>
    <property type="molecule type" value="Transcribed_RNA"/>
</dbReference>
<sequence>MSLSMTSSNSLS</sequence>
<protein>
    <submittedName>
        <fullName evidence="1">Uncharacterized protein</fullName>
    </submittedName>
</protein>